<protein>
    <submittedName>
        <fullName evidence="2">Secreted protein</fullName>
    </submittedName>
</protein>
<name>A0A1I7YK94_9BILA</name>
<dbReference type="AlphaFoldDB" id="A0A1I7YK94"/>
<keyword evidence="1" id="KW-1185">Reference proteome</keyword>
<accession>A0A1I7YK94</accession>
<reference evidence="2" key="1">
    <citation type="submission" date="2016-11" db="UniProtKB">
        <authorList>
            <consortium name="WormBaseParasite"/>
        </authorList>
    </citation>
    <scope>IDENTIFICATION</scope>
</reference>
<evidence type="ECO:0000313" key="2">
    <source>
        <dbReference type="WBParaSite" id="L893_g17214.t1"/>
    </source>
</evidence>
<dbReference type="WBParaSite" id="L893_g17214.t1">
    <property type="protein sequence ID" value="L893_g17214.t1"/>
    <property type="gene ID" value="L893_g17214"/>
</dbReference>
<organism evidence="1 2">
    <name type="scientific">Steinernema glaseri</name>
    <dbReference type="NCBI Taxonomy" id="37863"/>
    <lineage>
        <taxon>Eukaryota</taxon>
        <taxon>Metazoa</taxon>
        <taxon>Ecdysozoa</taxon>
        <taxon>Nematoda</taxon>
        <taxon>Chromadorea</taxon>
        <taxon>Rhabditida</taxon>
        <taxon>Tylenchina</taxon>
        <taxon>Panagrolaimomorpha</taxon>
        <taxon>Strongyloidoidea</taxon>
        <taxon>Steinernematidae</taxon>
        <taxon>Steinernema</taxon>
    </lineage>
</organism>
<proteinExistence type="predicted"/>
<dbReference type="Proteomes" id="UP000095287">
    <property type="component" value="Unplaced"/>
</dbReference>
<evidence type="ECO:0000313" key="1">
    <source>
        <dbReference type="Proteomes" id="UP000095287"/>
    </source>
</evidence>
<sequence>MGRVVSHMGTFSHLLHLSISVLDDGTAQVGDSSRLPLSTTPLAAESPLRRDVYRLNIWNDHYTFITLHIEASLFLYSLFVSDLWERLTVHVFECLLPSKS</sequence>